<dbReference type="InterPro" id="IPR011011">
    <property type="entry name" value="Znf_FYVE_PHD"/>
</dbReference>
<dbReference type="GO" id="GO:0008270">
    <property type="term" value="F:zinc ion binding"/>
    <property type="evidence" value="ECO:0007669"/>
    <property type="project" value="UniProtKB-KW"/>
</dbReference>
<dbReference type="InterPro" id="IPR019787">
    <property type="entry name" value="Znf_PHD-finger"/>
</dbReference>
<dbReference type="GO" id="GO:0032991">
    <property type="term" value="C:protein-containing complex"/>
    <property type="evidence" value="ECO:0007669"/>
    <property type="project" value="UniProtKB-ARBA"/>
</dbReference>
<evidence type="ECO:0000256" key="5">
    <source>
        <dbReference type="PROSITE-ProRule" id="PRU00508"/>
    </source>
</evidence>
<dbReference type="PANTHER" id="PTHR13513">
    <property type="entry name" value="E3 UBIQUITIN-PROTEIN LIGASE UBR7"/>
    <property type="match status" value="1"/>
</dbReference>
<dbReference type="CDD" id="cd19677">
    <property type="entry name" value="UBR-box_UBR7"/>
    <property type="match status" value="1"/>
</dbReference>
<keyword evidence="1" id="KW-0479">Metal-binding</keyword>
<evidence type="ECO:0000256" key="4">
    <source>
        <dbReference type="PROSITE-ProRule" id="PRU00146"/>
    </source>
</evidence>
<dbReference type="GO" id="GO:0005737">
    <property type="term" value="C:cytoplasm"/>
    <property type="evidence" value="ECO:0007669"/>
    <property type="project" value="TreeGrafter"/>
</dbReference>
<dbReference type="InterPro" id="IPR001965">
    <property type="entry name" value="Znf_PHD"/>
</dbReference>
<dbReference type="InterPro" id="IPR047506">
    <property type="entry name" value="UBR7-like_UBR-box"/>
</dbReference>
<accession>R4XJM7</accession>
<keyword evidence="3" id="KW-0862">Zinc</keyword>
<dbReference type="PANTHER" id="PTHR13513:SF9">
    <property type="entry name" value="E3 UBIQUITIN-PROTEIN LIGASE UBR7-RELATED"/>
    <property type="match status" value="1"/>
</dbReference>
<organism evidence="9 10">
    <name type="scientific">Taphrina deformans (strain PYCC 5710 / ATCC 11124 / CBS 356.35 / IMI 108563 / JCM 9778 / NBRC 8474)</name>
    <name type="common">Peach leaf curl fungus</name>
    <name type="synonym">Lalaria deformans</name>
    <dbReference type="NCBI Taxonomy" id="1097556"/>
    <lineage>
        <taxon>Eukaryota</taxon>
        <taxon>Fungi</taxon>
        <taxon>Dikarya</taxon>
        <taxon>Ascomycota</taxon>
        <taxon>Taphrinomycotina</taxon>
        <taxon>Taphrinomycetes</taxon>
        <taxon>Taphrinales</taxon>
        <taxon>Taphrinaceae</taxon>
        <taxon>Taphrina</taxon>
    </lineage>
</organism>
<dbReference type="OrthoDB" id="5795902at2759"/>
<comment type="caution">
    <text evidence="9">The sequence shown here is derived from an EMBL/GenBank/DDBJ whole genome shotgun (WGS) entry which is preliminary data.</text>
</comment>
<dbReference type="Gene3D" id="3.30.40.10">
    <property type="entry name" value="Zinc/RING finger domain, C3HC4 (zinc finger)"/>
    <property type="match status" value="1"/>
</dbReference>
<evidence type="ECO:0000313" key="9">
    <source>
        <dbReference type="EMBL" id="CCG83555.1"/>
    </source>
</evidence>
<evidence type="ECO:0000256" key="6">
    <source>
        <dbReference type="SAM" id="MobiDB-lite"/>
    </source>
</evidence>
<dbReference type="SUPFAM" id="SSF57903">
    <property type="entry name" value="FYVE/PHD zinc finger"/>
    <property type="match status" value="1"/>
</dbReference>
<feature type="region of interest" description="Disordered" evidence="6">
    <location>
        <begin position="195"/>
        <end position="240"/>
    </location>
</feature>
<dbReference type="InterPro" id="IPR003126">
    <property type="entry name" value="Znf_UBR"/>
</dbReference>
<gene>
    <name evidence="9" type="ORF">TAPDE_003823</name>
</gene>
<feature type="domain" description="UBR-type" evidence="8">
    <location>
        <begin position="30"/>
        <end position="104"/>
    </location>
</feature>
<dbReference type="PROSITE" id="PS51157">
    <property type="entry name" value="ZF_UBR"/>
    <property type="match status" value="1"/>
</dbReference>
<dbReference type="Proteomes" id="UP000013776">
    <property type="component" value="Unassembled WGS sequence"/>
</dbReference>
<dbReference type="SMART" id="SM00249">
    <property type="entry name" value="PHD"/>
    <property type="match status" value="1"/>
</dbReference>
<dbReference type="GO" id="GO:0061630">
    <property type="term" value="F:ubiquitin protein ligase activity"/>
    <property type="evidence" value="ECO:0007669"/>
    <property type="project" value="InterPro"/>
</dbReference>
<dbReference type="SMART" id="SM00396">
    <property type="entry name" value="ZnF_UBR1"/>
    <property type="match status" value="1"/>
</dbReference>
<dbReference type="AlphaFoldDB" id="R4XJM7"/>
<dbReference type="InterPro" id="IPR013083">
    <property type="entry name" value="Znf_RING/FYVE/PHD"/>
</dbReference>
<feature type="domain" description="PHD-type" evidence="7">
    <location>
        <begin position="119"/>
        <end position="175"/>
    </location>
</feature>
<dbReference type="VEuPathDB" id="FungiDB:TAPDE_003823"/>
<evidence type="ECO:0000313" key="10">
    <source>
        <dbReference type="Proteomes" id="UP000013776"/>
    </source>
</evidence>
<dbReference type="Pfam" id="PF02207">
    <property type="entry name" value="zf-UBR"/>
    <property type="match status" value="1"/>
</dbReference>
<proteinExistence type="predicted"/>
<evidence type="ECO:0000256" key="3">
    <source>
        <dbReference type="ARBA" id="ARBA00022833"/>
    </source>
</evidence>
<reference evidence="9 10" key="1">
    <citation type="journal article" date="2013" name="MBio">
        <title>Genome sequencing of the plant pathogen Taphrina deformans, the causal agent of peach leaf curl.</title>
        <authorList>
            <person name="Cisse O.H."/>
            <person name="Almeida J.M.G.C.F."/>
            <person name="Fonseca A."/>
            <person name="Kumar A.A."/>
            <person name="Salojaervi J."/>
            <person name="Overmyer K."/>
            <person name="Hauser P.M."/>
            <person name="Pagni M."/>
        </authorList>
    </citation>
    <scope>NUCLEOTIDE SEQUENCE [LARGE SCALE GENOMIC DNA]</scope>
    <source>
        <strain evidence="10">PYCC 5710 / ATCC 11124 / CBS 356.35 / IMI 108563 / JCM 9778 / NBRC 8474</strain>
    </source>
</reference>
<protein>
    <submittedName>
        <fullName evidence="9">Protein mlo2</fullName>
    </submittedName>
</protein>
<sequence length="360" mass="41119">MEPPSTLKEYVESQDRLDREARDMFPYDFSSCSFNQGYVKQQVFACKTCSPTGETDQRGGVCYSCSITCHGEHDLIELFNRRAFRCDCGTPAMGGKECCITHETRPVNAQNTYNDNYENVFCYCKKEYDADKEDGTMYQCLLCEDWFHDRCIRESEELSDDELFEHYLCHNCVHKESWLRRYTAVEGFCVSPKDGLARTEPSGESSGEAIAKRKFTAEFDNDRDENEHKRRNTETRTDPVKVEEMAGTECSLFLLDSFRTQFCACAGCTHRIAGLPALATEEEVYDPPIDDQDDNESSFEAGSRALEQTLQAMPRDKAIEGLLAFNKLKDHITTCLKPLADSGEIITSEHVRNFFESRPK</sequence>
<keyword evidence="10" id="KW-1185">Reference proteome</keyword>
<evidence type="ECO:0000259" key="7">
    <source>
        <dbReference type="PROSITE" id="PS50016"/>
    </source>
</evidence>
<feature type="zinc finger region" description="UBR-type" evidence="5">
    <location>
        <begin position="30"/>
        <end position="104"/>
    </location>
</feature>
<dbReference type="PROSITE" id="PS50016">
    <property type="entry name" value="ZF_PHD_2"/>
    <property type="match status" value="1"/>
</dbReference>
<name>R4XJM7_TAPDE</name>
<dbReference type="STRING" id="1097556.R4XJM7"/>
<dbReference type="eggNOG" id="KOG2752">
    <property type="taxonomic scope" value="Eukaryota"/>
</dbReference>
<dbReference type="EMBL" id="CAHR02000158">
    <property type="protein sequence ID" value="CCG83555.1"/>
    <property type="molecule type" value="Genomic_DNA"/>
</dbReference>
<keyword evidence="2 4" id="KW-0863">Zinc-finger</keyword>
<evidence type="ECO:0000256" key="2">
    <source>
        <dbReference type="ARBA" id="ARBA00022771"/>
    </source>
</evidence>
<evidence type="ECO:0000256" key="1">
    <source>
        <dbReference type="ARBA" id="ARBA00022723"/>
    </source>
</evidence>
<feature type="compositionally biased region" description="Basic and acidic residues" evidence="6">
    <location>
        <begin position="225"/>
        <end position="240"/>
    </location>
</feature>
<dbReference type="InterPro" id="IPR040204">
    <property type="entry name" value="UBR7"/>
</dbReference>
<evidence type="ECO:0000259" key="8">
    <source>
        <dbReference type="PROSITE" id="PS51157"/>
    </source>
</evidence>